<evidence type="ECO:0000259" key="4">
    <source>
        <dbReference type="Pfam" id="PF13193"/>
    </source>
</evidence>
<dbReference type="Pfam" id="PF13193">
    <property type="entry name" value="AMP-binding_C"/>
    <property type="match status" value="1"/>
</dbReference>
<proteinExistence type="inferred from homology"/>
<dbReference type="InterPro" id="IPR020845">
    <property type="entry name" value="AMP-binding_CS"/>
</dbReference>
<dbReference type="STRING" id="114155.A0A4Q9MC35"/>
<protein>
    <submittedName>
        <fullName evidence="5">Acetyl-CoA synthetase-like protein</fullName>
    </submittedName>
</protein>
<dbReference type="Proteomes" id="UP000292957">
    <property type="component" value="Unassembled WGS sequence"/>
</dbReference>
<evidence type="ECO:0000313" key="7">
    <source>
        <dbReference type="Proteomes" id="UP000292082"/>
    </source>
</evidence>
<dbReference type="OrthoDB" id="1898221at2759"/>
<dbReference type="AlphaFoldDB" id="A0A4Q9MC35"/>
<evidence type="ECO:0000256" key="2">
    <source>
        <dbReference type="ARBA" id="ARBA00022598"/>
    </source>
</evidence>
<dbReference type="PANTHER" id="PTHR24096">
    <property type="entry name" value="LONG-CHAIN-FATTY-ACID--COA LIGASE"/>
    <property type="match status" value="1"/>
</dbReference>
<dbReference type="EMBL" id="ML145094">
    <property type="protein sequence ID" value="TBU62360.1"/>
    <property type="molecule type" value="Genomic_DNA"/>
</dbReference>
<keyword evidence="7" id="KW-1185">Reference proteome</keyword>
<dbReference type="EMBL" id="ML143488">
    <property type="protein sequence ID" value="TBU24057.1"/>
    <property type="molecule type" value="Genomic_DNA"/>
</dbReference>
<dbReference type="InterPro" id="IPR045851">
    <property type="entry name" value="AMP-bd_C_sf"/>
</dbReference>
<dbReference type="GO" id="GO:0016405">
    <property type="term" value="F:CoA-ligase activity"/>
    <property type="evidence" value="ECO:0007669"/>
    <property type="project" value="TreeGrafter"/>
</dbReference>
<dbReference type="InterPro" id="IPR000873">
    <property type="entry name" value="AMP-dep_synth/lig_dom"/>
</dbReference>
<name>A0A4Q9MC35_9APHY</name>
<dbReference type="Gene3D" id="3.30.300.30">
    <property type="match status" value="1"/>
</dbReference>
<reference evidence="5 7" key="1">
    <citation type="submission" date="2019-01" db="EMBL/GenBank/DDBJ databases">
        <title>Draft genome sequences of three monokaryotic isolates of the white-rot basidiomycete fungus Dichomitus squalens.</title>
        <authorList>
            <consortium name="DOE Joint Genome Institute"/>
            <person name="Lopez S.C."/>
            <person name="Andreopoulos B."/>
            <person name="Pangilinan J."/>
            <person name="Lipzen A."/>
            <person name="Riley R."/>
            <person name="Ahrendt S."/>
            <person name="Ng V."/>
            <person name="Barry K."/>
            <person name="Daum C."/>
            <person name="Grigoriev I.V."/>
            <person name="Hilden K.S."/>
            <person name="Makela M.R."/>
            <person name="de Vries R.P."/>
        </authorList>
    </citation>
    <scope>NUCLEOTIDE SEQUENCE [LARGE SCALE GENOMIC DNA]</scope>
    <source>
        <strain evidence="6 7">CBS 464.89</strain>
        <strain evidence="5">OM18370.1</strain>
    </source>
</reference>
<feature type="domain" description="AMP-dependent synthetase/ligase" evidence="3">
    <location>
        <begin position="33"/>
        <end position="409"/>
    </location>
</feature>
<dbReference type="InterPro" id="IPR042099">
    <property type="entry name" value="ANL_N_sf"/>
</dbReference>
<dbReference type="PROSITE" id="PS00455">
    <property type="entry name" value="AMP_BINDING"/>
    <property type="match status" value="1"/>
</dbReference>
<evidence type="ECO:0000259" key="3">
    <source>
        <dbReference type="Pfam" id="PF00501"/>
    </source>
</evidence>
<keyword evidence="2" id="KW-0436">Ligase</keyword>
<evidence type="ECO:0000313" key="6">
    <source>
        <dbReference type="EMBL" id="TBU62360.1"/>
    </source>
</evidence>
<evidence type="ECO:0000256" key="1">
    <source>
        <dbReference type="ARBA" id="ARBA00006432"/>
    </source>
</evidence>
<gene>
    <name evidence="6" type="ORF">BD310DRAFT_94077</name>
    <name evidence="5" type="ORF">BD311DRAFT_781248</name>
</gene>
<accession>A0A4Q9MC35</accession>
<sequence length="565" mass="62081">MHYTSPYPPLPPLPEQNVHDFIFSSPALTAPEDKLLLVDPLSGRRWHRNEFKEKVYDAATALLTPVSEGGVGLGPEGEMVAIMSTNCFEYIALLHASFRAAVPVSLIPSGATAFELEHLFRTSEATRLFIHPSLLPQALDTAHKFGLTDDRIFLLEGHAEGRKSLADLIREVRVRKIARVPSRSVQRDALAYLVYSSGTSGLPKAVMVSHRNVIASLVQVAVATEFEGPDPVLESTPIVALAFLPMYHTYGLHYGCIRPVLSVITTVIIPRWNADLVLDLIPKFRISLLPMTPPAILQLVNHRRIREVDLSSLVITGSGAAHLPPKLASLWKSYLKNVDAISEGFGMSECTISATRAVHKKLGKPKPGSTGVLLPGVEARIVKDDGTLAGPNEPGELWLRGPNVALGYWRNPQATEATFGGGWLRTGDRFRVDEDGQFFFVERTKDILKVSGAQVSPTEIENALLANPDKLVSDVTVAGVSGGRTSDEKVPRAWVVLSDEGRKRGEQVVVQTLLSWVQKNLSKYKWLRGGIEVVNEIPKNPTGKVLRRVLQDRYEQQLKAPQAKL</sequence>
<evidence type="ECO:0000313" key="5">
    <source>
        <dbReference type="EMBL" id="TBU24057.1"/>
    </source>
</evidence>
<dbReference type="PANTHER" id="PTHR24096:SF149">
    <property type="entry name" value="AMP-BINDING DOMAIN-CONTAINING PROTEIN-RELATED"/>
    <property type="match status" value="1"/>
</dbReference>
<organism evidence="5">
    <name type="scientific">Dichomitus squalens</name>
    <dbReference type="NCBI Taxonomy" id="114155"/>
    <lineage>
        <taxon>Eukaryota</taxon>
        <taxon>Fungi</taxon>
        <taxon>Dikarya</taxon>
        <taxon>Basidiomycota</taxon>
        <taxon>Agaricomycotina</taxon>
        <taxon>Agaricomycetes</taxon>
        <taxon>Polyporales</taxon>
        <taxon>Polyporaceae</taxon>
        <taxon>Dichomitus</taxon>
    </lineage>
</organism>
<dbReference type="Pfam" id="PF00501">
    <property type="entry name" value="AMP-binding"/>
    <property type="match status" value="1"/>
</dbReference>
<dbReference type="Proteomes" id="UP000292082">
    <property type="component" value="Unassembled WGS sequence"/>
</dbReference>
<feature type="domain" description="AMP-binding enzyme C-terminal" evidence="4">
    <location>
        <begin position="459"/>
        <end position="544"/>
    </location>
</feature>
<dbReference type="InterPro" id="IPR025110">
    <property type="entry name" value="AMP-bd_C"/>
</dbReference>
<comment type="similarity">
    <text evidence="1">Belongs to the ATP-dependent AMP-binding enzyme family.</text>
</comment>
<dbReference type="SUPFAM" id="SSF56801">
    <property type="entry name" value="Acetyl-CoA synthetase-like"/>
    <property type="match status" value="1"/>
</dbReference>
<dbReference type="Gene3D" id="3.40.50.12780">
    <property type="entry name" value="N-terminal domain of ligase-like"/>
    <property type="match status" value="1"/>
</dbReference>